<gene>
    <name evidence="4" type="ORF">SMN809_LOCUS84117</name>
</gene>
<dbReference type="InterPro" id="IPR046341">
    <property type="entry name" value="SET_dom_sf"/>
</dbReference>
<evidence type="ECO:0000256" key="1">
    <source>
        <dbReference type="ARBA" id="ARBA00023015"/>
    </source>
</evidence>
<dbReference type="InterPro" id="IPR045318">
    <property type="entry name" value="EZH1/2-like"/>
</dbReference>
<dbReference type="EMBL" id="CAJOBI010358444">
    <property type="protein sequence ID" value="CAF5225073.1"/>
    <property type="molecule type" value="Genomic_DNA"/>
</dbReference>
<feature type="compositionally biased region" description="Low complexity" evidence="3">
    <location>
        <begin position="22"/>
        <end position="31"/>
    </location>
</feature>
<feature type="compositionally biased region" description="Basic and acidic residues" evidence="3">
    <location>
        <begin position="1"/>
        <end position="10"/>
    </location>
</feature>
<dbReference type="GO" id="GO:0003682">
    <property type="term" value="F:chromatin binding"/>
    <property type="evidence" value="ECO:0007669"/>
    <property type="project" value="TreeGrafter"/>
</dbReference>
<dbReference type="PANTHER" id="PTHR45747:SF4">
    <property type="entry name" value="HISTONE-LYSINE N-METHYLTRANSFERASE E(Z)"/>
    <property type="match status" value="1"/>
</dbReference>
<evidence type="ECO:0000313" key="4">
    <source>
        <dbReference type="EMBL" id="CAF5225073.1"/>
    </source>
</evidence>
<sequence length="135" mass="14863">EFHSTVKLEPKISLPTTTGVQRKSSSSSLSRRSTRTKINENLPTRQHSLRACRTVEPSYKQVRNQSKRTTSRTSLSSNTILNMPMITCANIGLQRKSFKQILVGESDVAGYGAFLGSPVAYPGDLIAEYTGEIIS</sequence>
<comment type="caution">
    <text evidence="4">The sequence shown here is derived from an EMBL/GenBank/DDBJ whole genome shotgun (WGS) entry which is preliminary data.</text>
</comment>
<feature type="region of interest" description="Disordered" evidence="3">
    <location>
        <begin position="1"/>
        <end position="44"/>
    </location>
</feature>
<dbReference type="Gene3D" id="2.170.270.10">
    <property type="entry name" value="SET domain"/>
    <property type="match status" value="1"/>
</dbReference>
<organism evidence="4 5">
    <name type="scientific">Rotaria magnacalcarata</name>
    <dbReference type="NCBI Taxonomy" id="392030"/>
    <lineage>
        <taxon>Eukaryota</taxon>
        <taxon>Metazoa</taxon>
        <taxon>Spiralia</taxon>
        <taxon>Gnathifera</taxon>
        <taxon>Rotifera</taxon>
        <taxon>Eurotatoria</taxon>
        <taxon>Bdelloidea</taxon>
        <taxon>Philodinida</taxon>
        <taxon>Philodinidae</taxon>
        <taxon>Rotaria</taxon>
    </lineage>
</organism>
<dbReference type="SUPFAM" id="SSF82199">
    <property type="entry name" value="SET domain"/>
    <property type="match status" value="1"/>
</dbReference>
<accession>A0A8S3K7V3</accession>
<evidence type="ECO:0008006" key="6">
    <source>
        <dbReference type="Google" id="ProtNLM"/>
    </source>
</evidence>
<evidence type="ECO:0000256" key="3">
    <source>
        <dbReference type="SAM" id="MobiDB-lite"/>
    </source>
</evidence>
<dbReference type="GO" id="GO:0046976">
    <property type="term" value="F:histone H3K27 methyltransferase activity"/>
    <property type="evidence" value="ECO:0007669"/>
    <property type="project" value="TreeGrafter"/>
</dbReference>
<evidence type="ECO:0000313" key="5">
    <source>
        <dbReference type="Proteomes" id="UP000676336"/>
    </source>
</evidence>
<feature type="non-terminal residue" evidence="4">
    <location>
        <position position="135"/>
    </location>
</feature>
<feature type="non-terminal residue" evidence="4">
    <location>
        <position position="1"/>
    </location>
</feature>
<keyword evidence="1" id="KW-0805">Transcription regulation</keyword>
<dbReference type="AlphaFoldDB" id="A0A8S3K7V3"/>
<protein>
    <recommendedName>
        <fullName evidence="6">SET domain-containing protein</fullName>
    </recommendedName>
</protein>
<keyword evidence="2" id="KW-0804">Transcription</keyword>
<evidence type="ECO:0000256" key="2">
    <source>
        <dbReference type="ARBA" id="ARBA00023163"/>
    </source>
</evidence>
<dbReference type="GO" id="GO:0005634">
    <property type="term" value="C:nucleus"/>
    <property type="evidence" value="ECO:0007669"/>
    <property type="project" value="TreeGrafter"/>
</dbReference>
<dbReference type="GO" id="GO:0031507">
    <property type="term" value="P:heterochromatin formation"/>
    <property type="evidence" value="ECO:0007669"/>
    <property type="project" value="TreeGrafter"/>
</dbReference>
<dbReference type="Proteomes" id="UP000676336">
    <property type="component" value="Unassembled WGS sequence"/>
</dbReference>
<name>A0A8S3K7V3_9BILA</name>
<reference evidence="4" key="1">
    <citation type="submission" date="2021-02" db="EMBL/GenBank/DDBJ databases">
        <authorList>
            <person name="Nowell W R."/>
        </authorList>
    </citation>
    <scope>NUCLEOTIDE SEQUENCE</scope>
</reference>
<dbReference type="PANTHER" id="PTHR45747">
    <property type="entry name" value="HISTONE-LYSINE N-METHYLTRANSFERASE E(Z)"/>
    <property type="match status" value="1"/>
</dbReference>
<proteinExistence type="predicted"/>